<evidence type="ECO:0000256" key="6">
    <source>
        <dbReference type="ARBA" id="ARBA00022969"/>
    </source>
</evidence>
<evidence type="ECO:0000256" key="1">
    <source>
        <dbReference type="ARBA" id="ARBA00022527"/>
    </source>
</evidence>
<dbReference type="PANTHER" id="PTHR35526">
    <property type="entry name" value="ANTI-SIGMA-F FACTOR RSBW-RELATED"/>
    <property type="match status" value="1"/>
</dbReference>
<dbReference type="SUPFAM" id="SSF55874">
    <property type="entry name" value="ATPase domain of HSP90 chaperone/DNA topoisomerase II/histidine kinase"/>
    <property type="match status" value="1"/>
</dbReference>
<dbReference type="RefSeq" id="WP_117453583.1">
    <property type="nucleotide sequence ID" value="NZ_JAKVPQ010000010.1"/>
</dbReference>
<proteinExistence type="predicted"/>
<keyword evidence="4" id="KW-0418">Kinase</keyword>
<keyword evidence="6" id="KW-0749">Sporulation</keyword>
<dbReference type="EC" id="2.7.11.1" evidence="8"/>
<dbReference type="SMART" id="SM00387">
    <property type="entry name" value="HATPase_c"/>
    <property type="match status" value="1"/>
</dbReference>
<dbReference type="InterPro" id="IPR003594">
    <property type="entry name" value="HATPase_dom"/>
</dbReference>
<evidence type="ECO:0000256" key="2">
    <source>
        <dbReference type="ARBA" id="ARBA00022679"/>
    </source>
</evidence>
<organism evidence="8 9">
    <name type="scientific">Amedibacillus hominis</name>
    <dbReference type="NCBI Taxonomy" id="2897776"/>
    <lineage>
        <taxon>Bacteria</taxon>
        <taxon>Bacillati</taxon>
        <taxon>Bacillota</taxon>
        <taxon>Erysipelotrichia</taxon>
        <taxon>Erysipelotrichales</taxon>
        <taxon>Erysipelotrichaceae</taxon>
        <taxon>Amedibacillus</taxon>
    </lineage>
</organism>
<sequence>MNKMKLEFYSKLENEAFARTSVVAFLMPLDLPMEDVMEIKTILAEAVVNAMIHGYENVEDGIILLEVSYDEHYIYIHVKDDGCGIDDIQKAMEPMYTSKEYLERSGMGMTIMQTFADEFHIHSEAGKGCDLQIKKKIRHGNQTEQ</sequence>
<evidence type="ECO:0000259" key="7">
    <source>
        <dbReference type="SMART" id="SM00387"/>
    </source>
</evidence>
<keyword evidence="2 8" id="KW-0808">Transferase</keyword>
<dbReference type="InterPro" id="IPR010194">
    <property type="entry name" value="Anti-sigma_F"/>
</dbReference>
<evidence type="ECO:0000313" key="9">
    <source>
        <dbReference type="Proteomes" id="UP001202402"/>
    </source>
</evidence>
<keyword evidence="9" id="KW-1185">Reference proteome</keyword>
<dbReference type="InterPro" id="IPR050267">
    <property type="entry name" value="Anti-sigma-factor_SerPK"/>
</dbReference>
<evidence type="ECO:0000256" key="4">
    <source>
        <dbReference type="ARBA" id="ARBA00022777"/>
    </source>
</evidence>
<protein>
    <submittedName>
        <fullName evidence="8">Anti-sigma F factor</fullName>
        <ecNumber evidence="8">2.7.11.1</ecNumber>
    </submittedName>
</protein>
<evidence type="ECO:0000256" key="3">
    <source>
        <dbReference type="ARBA" id="ARBA00022741"/>
    </source>
</evidence>
<keyword evidence="3" id="KW-0547">Nucleotide-binding</keyword>
<dbReference type="Gene3D" id="3.30.565.10">
    <property type="entry name" value="Histidine kinase-like ATPase, C-terminal domain"/>
    <property type="match status" value="1"/>
</dbReference>
<dbReference type="EMBL" id="JAKVPQ010000010">
    <property type="protein sequence ID" value="MCH4286023.1"/>
    <property type="molecule type" value="Genomic_DNA"/>
</dbReference>
<reference evidence="8 9" key="1">
    <citation type="submission" date="2022-02" db="EMBL/GenBank/DDBJ databases">
        <title>Genome of Erysipelotrichaceae sp. nov. NSJ-176 isolated from human feces.</title>
        <authorList>
            <person name="Abdugheni R."/>
        </authorList>
    </citation>
    <scope>NUCLEOTIDE SEQUENCE [LARGE SCALE GENOMIC DNA]</scope>
    <source>
        <strain evidence="8 9">NSJ-176</strain>
    </source>
</reference>
<evidence type="ECO:0000256" key="5">
    <source>
        <dbReference type="ARBA" id="ARBA00022840"/>
    </source>
</evidence>
<dbReference type="GO" id="GO:0004674">
    <property type="term" value="F:protein serine/threonine kinase activity"/>
    <property type="evidence" value="ECO:0007669"/>
    <property type="project" value="UniProtKB-EC"/>
</dbReference>
<name>A0ABS9R8M4_9FIRM</name>
<dbReference type="Proteomes" id="UP001202402">
    <property type="component" value="Unassembled WGS sequence"/>
</dbReference>
<gene>
    <name evidence="8" type="primary">spoIIAB</name>
    <name evidence="8" type="ORF">LQE99_12915</name>
</gene>
<dbReference type="PANTHER" id="PTHR35526:SF3">
    <property type="entry name" value="ANTI-SIGMA-F FACTOR RSBW"/>
    <property type="match status" value="1"/>
</dbReference>
<comment type="caution">
    <text evidence="8">The sequence shown here is derived from an EMBL/GenBank/DDBJ whole genome shotgun (WGS) entry which is preliminary data.</text>
</comment>
<keyword evidence="1" id="KW-0723">Serine/threonine-protein kinase</keyword>
<dbReference type="Pfam" id="PF13581">
    <property type="entry name" value="HATPase_c_2"/>
    <property type="match status" value="1"/>
</dbReference>
<dbReference type="NCBIfam" id="TIGR01925">
    <property type="entry name" value="spIIAB"/>
    <property type="match status" value="1"/>
</dbReference>
<evidence type="ECO:0000313" key="8">
    <source>
        <dbReference type="EMBL" id="MCH4286023.1"/>
    </source>
</evidence>
<keyword evidence="5" id="KW-0067">ATP-binding</keyword>
<dbReference type="InterPro" id="IPR036890">
    <property type="entry name" value="HATPase_C_sf"/>
</dbReference>
<accession>A0ABS9R8M4</accession>
<feature type="domain" description="Histidine kinase/HSP90-like ATPase" evidence="7">
    <location>
        <begin position="34"/>
        <end position="139"/>
    </location>
</feature>